<dbReference type="Gene3D" id="3.90.220.20">
    <property type="entry name" value="DNA methylase specificity domains"/>
    <property type="match status" value="2"/>
</dbReference>
<dbReference type="PATRIC" id="fig|237368.3.peg.2505"/>
<dbReference type="CDD" id="cd17285">
    <property type="entry name" value="RMtype1_S_Csp16704I_TRD2-CR2_like"/>
    <property type="match status" value="1"/>
</dbReference>
<comment type="caution">
    <text evidence="6">The sequence shown here is derived from an EMBL/GenBank/DDBJ whole genome shotgun (WGS) entry which is preliminary data.</text>
</comment>
<dbReference type="CDD" id="cd17517">
    <property type="entry name" value="RMtype1_S_EcoKI_StySPI-TRD2-CR2_like"/>
    <property type="match status" value="1"/>
</dbReference>
<dbReference type="eggNOG" id="COG0732">
    <property type="taxonomic scope" value="Bacteria"/>
</dbReference>
<keyword evidence="3" id="KW-0238">DNA-binding</keyword>
<dbReference type="PANTHER" id="PTHR43140">
    <property type="entry name" value="TYPE-1 RESTRICTION ENZYME ECOKI SPECIFICITY PROTEIN"/>
    <property type="match status" value="1"/>
</dbReference>
<dbReference type="EMBL" id="JRYO01000161">
    <property type="protein sequence ID" value="KHE91949.1"/>
    <property type="molecule type" value="Genomic_DNA"/>
</dbReference>
<evidence type="ECO:0000259" key="5">
    <source>
        <dbReference type="Pfam" id="PF01420"/>
    </source>
</evidence>
<feature type="domain" description="Type I restriction modification DNA specificity" evidence="5">
    <location>
        <begin position="220"/>
        <end position="404"/>
    </location>
</feature>
<evidence type="ECO:0000256" key="2">
    <source>
        <dbReference type="ARBA" id="ARBA00022747"/>
    </source>
</evidence>
<feature type="domain" description="Type I restriction modification DNA specificity" evidence="5">
    <location>
        <begin position="12"/>
        <end position="178"/>
    </location>
</feature>
<reference evidence="6 7" key="1">
    <citation type="submission" date="2014-10" db="EMBL/GenBank/DDBJ databases">
        <title>Draft genome of anammox bacterium scalindua brodae, obtained using differential coverage binning of sequence data from two enrichment reactors.</title>
        <authorList>
            <person name="Speth D.R."/>
            <person name="Russ L."/>
            <person name="Kartal B."/>
            <person name="Op den Camp H.J."/>
            <person name="Dutilh B.E."/>
            <person name="Jetten M.S."/>
        </authorList>
    </citation>
    <scope>NUCLEOTIDE SEQUENCE [LARGE SCALE GENOMIC DNA]</scope>
    <source>
        <strain evidence="6">RU1</strain>
    </source>
</reference>
<organism evidence="6 7">
    <name type="scientific">Candidatus Scalindua brodae</name>
    <dbReference type="NCBI Taxonomy" id="237368"/>
    <lineage>
        <taxon>Bacteria</taxon>
        <taxon>Pseudomonadati</taxon>
        <taxon>Planctomycetota</taxon>
        <taxon>Candidatus Brocadiia</taxon>
        <taxon>Candidatus Brocadiales</taxon>
        <taxon>Candidatus Scalinduaceae</taxon>
        <taxon>Candidatus Scalindua</taxon>
    </lineage>
</organism>
<dbReference type="Proteomes" id="UP000030652">
    <property type="component" value="Unassembled WGS sequence"/>
</dbReference>
<proteinExistence type="inferred from homology"/>
<feature type="coiled-coil region" evidence="4">
    <location>
        <begin position="162"/>
        <end position="192"/>
    </location>
</feature>
<name>A0A0B0EHB2_9BACT</name>
<evidence type="ECO:0000256" key="1">
    <source>
        <dbReference type="ARBA" id="ARBA00010923"/>
    </source>
</evidence>
<dbReference type="InterPro" id="IPR000055">
    <property type="entry name" value="Restrct_endonuc_typeI_TRD"/>
</dbReference>
<keyword evidence="4" id="KW-0175">Coiled coil</keyword>
<evidence type="ECO:0000313" key="6">
    <source>
        <dbReference type="EMBL" id="KHE91949.1"/>
    </source>
</evidence>
<dbReference type="GO" id="GO:0003677">
    <property type="term" value="F:DNA binding"/>
    <property type="evidence" value="ECO:0007669"/>
    <property type="project" value="UniProtKB-KW"/>
</dbReference>
<gene>
    <name evidence="6" type="ORF">SCABRO_02323</name>
</gene>
<protein>
    <recommendedName>
        <fullName evidence="5">Type I restriction modification DNA specificity domain-containing protein</fullName>
    </recommendedName>
</protein>
<dbReference type="PANTHER" id="PTHR43140:SF1">
    <property type="entry name" value="TYPE I RESTRICTION ENZYME ECOKI SPECIFICITY SUBUNIT"/>
    <property type="match status" value="1"/>
</dbReference>
<keyword evidence="2" id="KW-0680">Restriction system</keyword>
<dbReference type="SUPFAM" id="SSF116734">
    <property type="entry name" value="DNA methylase specificity domain"/>
    <property type="match status" value="2"/>
</dbReference>
<sequence length="425" mass="47710">MMSEVNNMVNSWKYKRIGDMFNFVGGGTPSKKQTDFWNGDIFWASVKDVKGEFLDKTQNLITEKGLQNSASNIAEKGDVIIITRISPGKSIIANVRTAINQDLKIAKPKFKTTSKFIYYFFNSIERECINHSSGTTVLGITLNNLNELQIPDLSLPEQQAIVSKIEELLSDLENGKQQLQTAQQQLKVYRQSLLKWAFEGKLTNPPAGRAGKNVKEGELPKGWKLVKLGELFTNTPQNGLYKPSTQYGSGIPIIRIDGFYDGVILNNYDYKRVRLTEEEARKYLLSIDDILVNRVNSMSHLGKCGLVKSLKEPTVFESNVMKIQVKKKTALPKYITNYLSSSKGIKELTKNAKHAVNQASINQTDVSNAIIPVPTLEEQQIIVQDLESKLTVCDKIEETISQSLLQAESLRQSILKKAFEGKLIN</sequence>
<dbReference type="GO" id="GO:0009307">
    <property type="term" value="P:DNA restriction-modification system"/>
    <property type="evidence" value="ECO:0007669"/>
    <property type="project" value="UniProtKB-KW"/>
</dbReference>
<accession>A0A0B0EHB2</accession>
<comment type="similarity">
    <text evidence="1">Belongs to the type-I restriction system S methylase family.</text>
</comment>
<dbReference type="AlphaFoldDB" id="A0A0B0EHB2"/>
<dbReference type="InterPro" id="IPR044946">
    <property type="entry name" value="Restrct_endonuc_typeI_TRD_sf"/>
</dbReference>
<dbReference type="Pfam" id="PF01420">
    <property type="entry name" value="Methylase_S"/>
    <property type="match status" value="2"/>
</dbReference>
<dbReference type="InterPro" id="IPR051212">
    <property type="entry name" value="Type-I_RE_S_subunit"/>
</dbReference>
<dbReference type="REBASE" id="103260">
    <property type="entry name" value="S.SbrRU1ORF2326P"/>
</dbReference>
<evidence type="ECO:0000313" key="7">
    <source>
        <dbReference type="Proteomes" id="UP000030652"/>
    </source>
</evidence>
<evidence type="ECO:0000256" key="3">
    <source>
        <dbReference type="ARBA" id="ARBA00023125"/>
    </source>
</evidence>
<evidence type="ECO:0000256" key="4">
    <source>
        <dbReference type="SAM" id="Coils"/>
    </source>
</evidence>